<proteinExistence type="predicted"/>
<name>A0A3B3VGZ7_9TELE</name>
<dbReference type="SUPFAM" id="SSF57552">
    <property type="entry name" value="Blood coagulation inhibitor (disintegrin)"/>
    <property type="match status" value="1"/>
</dbReference>
<dbReference type="InterPro" id="IPR001762">
    <property type="entry name" value="Disintegrin_dom"/>
</dbReference>
<dbReference type="Proteomes" id="UP000261500">
    <property type="component" value="Unplaced"/>
</dbReference>
<comment type="caution">
    <text evidence="1">Lacks conserved residue(s) required for the propagation of feature annotation.</text>
</comment>
<dbReference type="SMART" id="SM00050">
    <property type="entry name" value="DISIN"/>
    <property type="match status" value="1"/>
</dbReference>
<accession>A0A3B3VGZ7</accession>
<dbReference type="InterPro" id="IPR036436">
    <property type="entry name" value="Disintegrin_dom_sf"/>
</dbReference>
<reference evidence="3" key="2">
    <citation type="submission" date="2025-09" db="UniProtKB">
        <authorList>
            <consortium name="Ensembl"/>
        </authorList>
    </citation>
    <scope>IDENTIFICATION</scope>
</reference>
<evidence type="ECO:0000259" key="2">
    <source>
        <dbReference type="PROSITE" id="PS50214"/>
    </source>
</evidence>
<organism evidence="3 4">
    <name type="scientific">Poecilia latipinna</name>
    <name type="common">sailfin molly</name>
    <dbReference type="NCBI Taxonomy" id="48699"/>
    <lineage>
        <taxon>Eukaryota</taxon>
        <taxon>Metazoa</taxon>
        <taxon>Chordata</taxon>
        <taxon>Craniata</taxon>
        <taxon>Vertebrata</taxon>
        <taxon>Euteleostomi</taxon>
        <taxon>Actinopterygii</taxon>
        <taxon>Neopterygii</taxon>
        <taxon>Teleostei</taxon>
        <taxon>Neoteleostei</taxon>
        <taxon>Acanthomorphata</taxon>
        <taxon>Ovalentaria</taxon>
        <taxon>Atherinomorphae</taxon>
        <taxon>Cyprinodontiformes</taxon>
        <taxon>Poeciliidae</taxon>
        <taxon>Poeciliinae</taxon>
        <taxon>Poecilia</taxon>
    </lineage>
</organism>
<dbReference type="Gene3D" id="4.10.70.10">
    <property type="entry name" value="Disintegrin domain"/>
    <property type="match status" value="1"/>
</dbReference>
<dbReference type="PROSITE" id="PS50214">
    <property type="entry name" value="DISINTEGRIN_2"/>
    <property type="match status" value="1"/>
</dbReference>
<feature type="domain" description="Disintegrin" evidence="2">
    <location>
        <begin position="54"/>
        <end position="88"/>
    </location>
</feature>
<dbReference type="Ensembl" id="ENSPLAT00000004283.1">
    <property type="protein sequence ID" value="ENSPLAP00000024079.1"/>
    <property type="gene ID" value="ENSPLAG00000010000.1"/>
</dbReference>
<evidence type="ECO:0000256" key="1">
    <source>
        <dbReference type="PROSITE-ProRule" id="PRU00068"/>
    </source>
</evidence>
<keyword evidence="4" id="KW-1185">Reference proteome</keyword>
<evidence type="ECO:0000313" key="4">
    <source>
        <dbReference type="Proteomes" id="UP000261500"/>
    </source>
</evidence>
<dbReference type="STRING" id="48699.ENSPLAP00000024079"/>
<reference evidence="3" key="1">
    <citation type="submission" date="2025-08" db="UniProtKB">
        <authorList>
            <consortium name="Ensembl"/>
        </authorList>
    </citation>
    <scope>IDENTIFICATION</scope>
</reference>
<protein>
    <recommendedName>
        <fullName evidence="2">Disintegrin domain-containing protein</fullName>
    </recommendedName>
</protein>
<dbReference type="AlphaFoldDB" id="A0A3B3VGZ7"/>
<sequence length="106" mass="11936">MTGGTIQICSISLCTAERNVFMCYLYQLYLLSKINELLRVSRASRAFKKKNAICGKYECMNPCCNATTCTLKGDAVCAHGHCCQDCQVICVSDKRHSVKRHKTEYI</sequence>
<evidence type="ECO:0000313" key="3">
    <source>
        <dbReference type="Ensembl" id="ENSPLAP00000024079.1"/>
    </source>
</evidence>